<dbReference type="InterPro" id="IPR051677">
    <property type="entry name" value="AfsR-DnrI-RedD_regulator"/>
</dbReference>
<dbReference type="EMBL" id="CZAP01000002">
    <property type="protein sequence ID" value="CUP09230.1"/>
    <property type="molecule type" value="Genomic_DNA"/>
</dbReference>
<dbReference type="PANTHER" id="PTHR35807">
    <property type="entry name" value="TRANSCRIPTIONAL REGULATOR REDD-RELATED"/>
    <property type="match status" value="1"/>
</dbReference>
<keyword evidence="1 2" id="KW-0812">Transmembrane</keyword>
<feature type="transmembrane region" description="Helical" evidence="1">
    <location>
        <begin position="561"/>
        <end position="582"/>
    </location>
</feature>
<gene>
    <name evidence="2" type="ORF">ERS852511_01135</name>
</gene>
<evidence type="ECO:0000313" key="2">
    <source>
        <dbReference type="EMBL" id="CUP09230.1"/>
    </source>
</evidence>
<dbReference type="GO" id="GO:0003677">
    <property type="term" value="F:DNA binding"/>
    <property type="evidence" value="ECO:0007669"/>
    <property type="project" value="TreeGrafter"/>
</dbReference>
<dbReference type="Gene3D" id="2.120.10.80">
    <property type="entry name" value="Kelch-type beta propeller"/>
    <property type="match status" value="1"/>
</dbReference>
<sequence>MIVTMKCRYLLSLVFLLHIWVCKSNVIDNSVYDYGLTFLAHSTNQDQRTNLDLTPAASLSFPEDGFSVGFDIKLRNELYTYGYVVRVIAGDSSCFDFISYLLYSRFNIVLTDKDRVIKNTEIADSVKIVADRWIHVDLQFTKDRIHIAADGIQAEINHSLSNFKDIKIYFGGSKHPRFFSTDVPPMTIRNIELADIQGKLLYKWELAAHDKDVTYDSVRNKQAFVRNGVWEIDKHTKWAALASLNVHHINPQVAYDDVSGRFFIAGGGQLFVYDVKANRIDSIAYKGHPYIGASSQIIFDAKRNRLLSYTPDFNDLNVYEFDRKCWTLETPVMIDTRQHHNRIINQKRDELIVFGGYGNHRYNSQLSRINLSDPQGWSISSLDSCLFPRYLSAMGAENEDYLLIMGGYGNQSGKQEESPGNFYDLYRLNLKTGKCAKLWEFVNDRQHFTFGNSMIVDTPSNSVYALTYNNDRYNTFVYLSRFDIQTRQPVQEVMSDSIVYNFLDIHSYCDMFLHRETSSIYAVVLQEKEPGISKVEFYKLAFPPLSKEGILPHQTGGMKPVILISGILAGLLCLIGGSIWLLHSKRKRKVNVSVGPVATEEVKDRLVEEEPTEQKVSSVLLLGGFQIFDKQGGNITGDFTPTLKQLFLFLLLNTIKNGKGTTSQCLDETFWFDMSKSSASNNRNVNIRKLRLIIEKIGDINIANKNGYWYLNLGKDVTCDYQEVMRLLDQIKDKDTITDKKIINKIISLASAGALLPNVSAEWIDEYKSAYYVLLTEILLSVVNRPDIKEDSRLLLKISDVILLVDNIDEDAIRTKCRVLYQMGQKGLSKQSFDKFCIEYERLLNAKPDFSYDDIINSL</sequence>
<dbReference type="PANTHER" id="PTHR35807:SF1">
    <property type="entry name" value="TRANSCRIPTIONAL REGULATOR REDD"/>
    <property type="match status" value="1"/>
</dbReference>
<keyword evidence="1" id="KW-1133">Transmembrane helix</keyword>
<keyword evidence="1" id="KW-0472">Membrane</keyword>
<organism evidence="2 3">
    <name type="scientific">Bacteroides thetaiotaomicron</name>
    <dbReference type="NCBI Taxonomy" id="818"/>
    <lineage>
        <taxon>Bacteria</taxon>
        <taxon>Pseudomonadati</taxon>
        <taxon>Bacteroidota</taxon>
        <taxon>Bacteroidia</taxon>
        <taxon>Bacteroidales</taxon>
        <taxon>Bacteroidaceae</taxon>
        <taxon>Bacteroides</taxon>
    </lineage>
</organism>
<dbReference type="InterPro" id="IPR015915">
    <property type="entry name" value="Kelch-typ_b-propeller"/>
</dbReference>
<proteinExistence type="predicted"/>
<dbReference type="SUPFAM" id="SSF50965">
    <property type="entry name" value="Galactose oxidase, central domain"/>
    <property type="match status" value="1"/>
</dbReference>
<protein>
    <submittedName>
        <fullName evidence="2">Putative transmembrane protein</fullName>
    </submittedName>
</protein>
<dbReference type="AlphaFoldDB" id="A0A174KJ61"/>
<dbReference type="Proteomes" id="UP000095576">
    <property type="component" value="Unassembled WGS sequence"/>
</dbReference>
<evidence type="ECO:0000313" key="3">
    <source>
        <dbReference type="Proteomes" id="UP000095576"/>
    </source>
</evidence>
<accession>A0A174KJ61</accession>
<dbReference type="InterPro" id="IPR011043">
    <property type="entry name" value="Gal_Oxase/kelch_b-propeller"/>
</dbReference>
<evidence type="ECO:0000256" key="1">
    <source>
        <dbReference type="SAM" id="Phobius"/>
    </source>
</evidence>
<dbReference type="GO" id="GO:0006355">
    <property type="term" value="P:regulation of DNA-templated transcription"/>
    <property type="evidence" value="ECO:0007669"/>
    <property type="project" value="TreeGrafter"/>
</dbReference>
<name>A0A174KJ61_BACT4</name>
<reference evidence="2 3" key="1">
    <citation type="submission" date="2015-09" db="EMBL/GenBank/DDBJ databases">
        <authorList>
            <consortium name="Pathogen Informatics"/>
        </authorList>
    </citation>
    <scope>NUCLEOTIDE SEQUENCE [LARGE SCALE GENOMIC DNA]</scope>
    <source>
        <strain evidence="2 3">2789STDY5834899</strain>
    </source>
</reference>